<evidence type="ECO:0008006" key="4">
    <source>
        <dbReference type="Google" id="ProtNLM"/>
    </source>
</evidence>
<evidence type="ECO:0000313" key="2">
    <source>
        <dbReference type="EMBL" id="KAK4015989.1"/>
    </source>
</evidence>
<keyword evidence="3" id="KW-1185">Reference proteome</keyword>
<dbReference type="CDD" id="cd09631">
    <property type="entry name" value="DOMON_DOH"/>
    <property type="match status" value="1"/>
</dbReference>
<protein>
    <recommendedName>
        <fullName evidence="4">DOMON domain-containing protein</fullName>
    </recommendedName>
</protein>
<name>A0ABQ9ZSZ1_9CRUS</name>
<comment type="caution">
    <text evidence="2">The sequence shown here is derived from an EMBL/GenBank/DDBJ whole genome shotgun (WGS) entry which is preliminary data.</text>
</comment>
<evidence type="ECO:0000256" key="1">
    <source>
        <dbReference type="SAM" id="MobiDB-lite"/>
    </source>
</evidence>
<accession>A0ABQ9ZSZ1</accession>
<dbReference type="InterPro" id="IPR045266">
    <property type="entry name" value="DOH_DOMON"/>
</dbReference>
<evidence type="ECO:0000313" key="3">
    <source>
        <dbReference type="Proteomes" id="UP001234178"/>
    </source>
</evidence>
<organism evidence="2 3">
    <name type="scientific">Daphnia magna</name>
    <dbReference type="NCBI Taxonomy" id="35525"/>
    <lineage>
        <taxon>Eukaryota</taxon>
        <taxon>Metazoa</taxon>
        <taxon>Ecdysozoa</taxon>
        <taxon>Arthropoda</taxon>
        <taxon>Crustacea</taxon>
        <taxon>Branchiopoda</taxon>
        <taxon>Diplostraca</taxon>
        <taxon>Cladocera</taxon>
        <taxon>Anomopoda</taxon>
        <taxon>Daphniidae</taxon>
        <taxon>Daphnia</taxon>
    </lineage>
</organism>
<reference evidence="2 3" key="1">
    <citation type="journal article" date="2023" name="Nucleic Acids Res.">
        <title>The hologenome of Daphnia magna reveals possible DNA methylation and microbiome-mediated evolution of the host genome.</title>
        <authorList>
            <person name="Chaturvedi A."/>
            <person name="Li X."/>
            <person name="Dhandapani V."/>
            <person name="Marshall H."/>
            <person name="Kissane S."/>
            <person name="Cuenca-Cambronero M."/>
            <person name="Asole G."/>
            <person name="Calvet F."/>
            <person name="Ruiz-Romero M."/>
            <person name="Marangio P."/>
            <person name="Guigo R."/>
            <person name="Rago D."/>
            <person name="Mirbahai L."/>
            <person name="Eastwood N."/>
            <person name="Colbourne J.K."/>
            <person name="Zhou J."/>
            <person name="Mallon E."/>
            <person name="Orsini L."/>
        </authorList>
    </citation>
    <scope>NUCLEOTIDE SEQUENCE [LARGE SCALE GENOMIC DNA]</scope>
    <source>
        <strain evidence="2">LRV0_1</strain>
    </source>
</reference>
<dbReference type="Proteomes" id="UP001234178">
    <property type="component" value="Unassembled WGS sequence"/>
</dbReference>
<sequence length="242" mass="27229">MSFDTNTMESLKGKTKSNASPGDPRPQLNHIQPNPANKMSIRFLLIAAPILAICAAHPHRLKDVHQRSSRDLETMILNNTVELDKQGGTFRLDWDFVYDQDATNPQVVLEMRVATRGWFSLRFTSADLSLGDYFYGAYDADRPSNSFFLDKHCELNNGRGCETADGPKDDLRNDFQLISIVFGQDYTLMRIARLADTGHLQDVAITPGPMMIGWFWSAGIWESGQLTPIDKMGFEDVVLIPE</sequence>
<proteinExistence type="predicted"/>
<gene>
    <name evidence="2" type="ORF">OUZ56_030953</name>
</gene>
<dbReference type="EMBL" id="JAOYFB010000005">
    <property type="protein sequence ID" value="KAK4015989.1"/>
    <property type="molecule type" value="Genomic_DNA"/>
</dbReference>
<feature type="region of interest" description="Disordered" evidence="1">
    <location>
        <begin position="1"/>
        <end position="33"/>
    </location>
</feature>